<dbReference type="RefSeq" id="WP_198642833.1">
    <property type="nucleotide sequence ID" value="NZ_JAEHSL010000089.1"/>
</dbReference>
<dbReference type="CDD" id="cd00093">
    <property type="entry name" value="HTH_XRE"/>
    <property type="match status" value="1"/>
</dbReference>
<proteinExistence type="predicted"/>
<sequence>MTSVYSTEYQLVIKILRDARIEKGITQAKLAEALGRPQSFIAKLENGERKLDVVEFALIAHLLGVDAGAVMERIGGRVHSLC</sequence>
<dbReference type="EMBL" id="JAEHSL010000089">
    <property type="protein sequence ID" value="MBI6183771.1"/>
    <property type="molecule type" value="Genomic_DNA"/>
</dbReference>
<dbReference type="InterPro" id="IPR010982">
    <property type="entry name" value="Lambda_DNA-bd_dom_sf"/>
</dbReference>
<evidence type="ECO:0000313" key="2">
    <source>
        <dbReference type="EMBL" id="MBI6183771.1"/>
    </source>
</evidence>
<accession>A0ABS0TZH2</accession>
<evidence type="ECO:0000313" key="3">
    <source>
        <dbReference type="Proteomes" id="UP000639004"/>
    </source>
</evidence>
<dbReference type="SMART" id="SM00530">
    <property type="entry name" value="HTH_XRE"/>
    <property type="match status" value="1"/>
</dbReference>
<dbReference type="SUPFAM" id="SSF47413">
    <property type="entry name" value="lambda repressor-like DNA-binding domains"/>
    <property type="match status" value="1"/>
</dbReference>
<dbReference type="Pfam" id="PF01381">
    <property type="entry name" value="HTH_3"/>
    <property type="match status" value="1"/>
</dbReference>
<dbReference type="InterPro" id="IPR001387">
    <property type="entry name" value="Cro/C1-type_HTH"/>
</dbReference>
<feature type="domain" description="HTH cro/C1-type" evidence="1">
    <location>
        <begin position="16"/>
        <end position="70"/>
    </location>
</feature>
<keyword evidence="3" id="KW-1185">Reference proteome</keyword>
<organism evidence="2 3">
    <name type="scientific">Serratia proteamaculans</name>
    <dbReference type="NCBI Taxonomy" id="28151"/>
    <lineage>
        <taxon>Bacteria</taxon>
        <taxon>Pseudomonadati</taxon>
        <taxon>Pseudomonadota</taxon>
        <taxon>Gammaproteobacteria</taxon>
        <taxon>Enterobacterales</taxon>
        <taxon>Yersiniaceae</taxon>
        <taxon>Serratia</taxon>
    </lineage>
</organism>
<reference evidence="2 3" key="1">
    <citation type="submission" date="2020-12" db="EMBL/GenBank/DDBJ databases">
        <title>Enhanced detection system for hospital associated transmission using whole genome sequencing surveillance.</title>
        <authorList>
            <person name="Harrison L.H."/>
            <person name="Van Tyne D."/>
            <person name="Marsh J.W."/>
            <person name="Griffith M.P."/>
            <person name="Snyder D.J."/>
            <person name="Cooper V.S."/>
            <person name="Mustapha M."/>
        </authorList>
    </citation>
    <scope>NUCLEOTIDE SEQUENCE [LARGE SCALE GENOMIC DNA]</scope>
    <source>
        <strain evidence="2 3">SER00238</strain>
    </source>
</reference>
<name>A0ABS0TZH2_SERPR</name>
<dbReference type="Proteomes" id="UP000639004">
    <property type="component" value="Unassembled WGS sequence"/>
</dbReference>
<gene>
    <name evidence="2" type="ORF">JEQ07_25735</name>
</gene>
<comment type="caution">
    <text evidence="2">The sequence shown here is derived from an EMBL/GenBank/DDBJ whole genome shotgun (WGS) entry which is preliminary data.</text>
</comment>
<evidence type="ECO:0000259" key="1">
    <source>
        <dbReference type="PROSITE" id="PS50943"/>
    </source>
</evidence>
<dbReference type="PROSITE" id="PS50943">
    <property type="entry name" value="HTH_CROC1"/>
    <property type="match status" value="1"/>
</dbReference>
<protein>
    <submittedName>
        <fullName evidence="2">Helix-turn-helix transcriptional regulator</fullName>
    </submittedName>
</protein>
<dbReference type="Gene3D" id="1.10.260.40">
    <property type="entry name" value="lambda repressor-like DNA-binding domains"/>
    <property type="match status" value="1"/>
</dbReference>